<evidence type="ECO:0000313" key="1">
    <source>
        <dbReference type="EMBL" id="MPC67526.1"/>
    </source>
</evidence>
<keyword evidence="2" id="KW-1185">Reference proteome</keyword>
<proteinExistence type="predicted"/>
<evidence type="ECO:0000313" key="2">
    <source>
        <dbReference type="Proteomes" id="UP000324222"/>
    </source>
</evidence>
<comment type="caution">
    <text evidence="1">The sequence shown here is derived from an EMBL/GenBank/DDBJ whole genome shotgun (WGS) entry which is preliminary data.</text>
</comment>
<protein>
    <submittedName>
        <fullName evidence="1">Uncharacterized protein</fullName>
    </submittedName>
</protein>
<dbReference type="Proteomes" id="UP000324222">
    <property type="component" value="Unassembled WGS sequence"/>
</dbReference>
<gene>
    <name evidence="1" type="ORF">E2C01_061703</name>
</gene>
<organism evidence="1 2">
    <name type="scientific">Portunus trituberculatus</name>
    <name type="common">Swimming crab</name>
    <name type="synonym">Neptunus trituberculatus</name>
    <dbReference type="NCBI Taxonomy" id="210409"/>
    <lineage>
        <taxon>Eukaryota</taxon>
        <taxon>Metazoa</taxon>
        <taxon>Ecdysozoa</taxon>
        <taxon>Arthropoda</taxon>
        <taxon>Crustacea</taxon>
        <taxon>Multicrustacea</taxon>
        <taxon>Malacostraca</taxon>
        <taxon>Eumalacostraca</taxon>
        <taxon>Eucarida</taxon>
        <taxon>Decapoda</taxon>
        <taxon>Pleocyemata</taxon>
        <taxon>Brachyura</taxon>
        <taxon>Eubrachyura</taxon>
        <taxon>Portunoidea</taxon>
        <taxon>Portunidae</taxon>
        <taxon>Portuninae</taxon>
        <taxon>Portunus</taxon>
    </lineage>
</organism>
<name>A0A5B7HBY5_PORTR</name>
<dbReference type="EMBL" id="VSRR010026366">
    <property type="protein sequence ID" value="MPC67526.1"/>
    <property type="molecule type" value="Genomic_DNA"/>
</dbReference>
<accession>A0A5B7HBY5</accession>
<sequence>MLLEVWQKLMIVAILFPLRNLRPNKSSTGFPPSLLLLLLVSVEQYSSVSCWGGVGRACCMGYDSVTAVDAAMEL</sequence>
<dbReference type="AlphaFoldDB" id="A0A5B7HBY5"/>
<reference evidence="1 2" key="1">
    <citation type="submission" date="2019-05" db="EMBL/GenBank/DDBJ databases">
        <title>Another draft genome of Portunus trituberculatus and its Hox gene families provides insights of decapod evolution.</title>
        <authorList>
            <person name="Jeong J.-H."/>
            <person name="Song I."/>
            <person name="Kim S."/>
            <person name="Choi T."/>
            <person name="Kim D."/>
            <person name="Ryu S."/>
            <person name="Kim W."/>
        </authorList>
    </citation>
    <scope>NUCLEOTIDE SEQUENCE [LARGE SCALE GENOMIC DNA]</scope>
    <source>
        <tissue evidence="1">Muscle</tissue>
    </source>
</reference>